<sequence>MNRPMKPATVLSILHKIIAKNGNDRLILLHSARPPQDDLRLSDPQPGQGVSGEAQTRDLKILAELRAGLLSSVPPKPQRINESDKNILCNIS</sequence>
<dbReference type="Proteomes" id="UP000735302">
    <property type="component" value="Unassembled WGS sequence"/>
</dbReference>
<feature type="region of interest" description="Disordered" evidence="1">
    <location>
        <begin position="33"/>
        <end position="56"/>
    </location>
</feature>
<name>A0AAV4DPR6_9GAST</name>
<accession>A0AAV4DPR6</accession>
<evidence type="ECO:0000313" key="3">
    <source>
        <dbReference type="Proteomes" id="UP000735302"/>
    </source>
</evidence>
<proteinExistence type="predicted"/>
<gene>
    <name evidence="2" type="ORF">PoB_007238600</name>
</gene>
<evidence type="ECO:0000313" key="2">
    <source>
        <dbReference type="EMBL" id="GFO45881.1"/>
    </source>
</evidence>
<protein>
    <submittedName>
        <fullName evidence="2">Uncharacterized protein</fullName>
    </submittedName>
</protein>
<dbReference type="AlphaFoldDB" id="A0AAV4DPR6"/>
<keyword evidence="3" id="KW-1185">Reference proteome</keyword>
<evidence type="ECO:0000256" key="1">
    <source>
        <dbReference type="SAM" id="MobiDB-lite"/>
    </source>
</evidence>
<reference evidence="2 3" key="1">
    <citation type="journal article" date="2021" name="Elife">
        <title>Chloroplast acquisition without the gene transfer in kleptoplastic sea slugs, Plakobranchus ocellatus.</title>
        <authorList>
            <person name="Maeda T."/>
            <person name="Takahashi S."/>
            <person name="Yoshida T."/>
            <person name="Shimamura S."/>
            <person name="Takaki Y."/>
            <person name="Nagai Y."/>
            <person name="Toyoda A."/>
            <person name="Suzuki Y."/>
            <person name="Arimoto A."/>
            <person name="Ishii H."/>
            <person name="Satoh N."/>
            <person name="Nishiyama T."/>
            <person name="Hasebe M."/>
            <person name="Maruyama T."/>
            <person name="Minagawa J."/>
            <person name="Obokata J."/>
            <person name="Shigenobu S."/>
        </authorList>
    </citation>
    <scope>NUCLEOTIDE SEQUENCE [LARGE SCALE GENOMIC DNA]</scope>
</reference>
<comment type="caution">
    <text evidence="2">The sequence shown here is derived from an EMBL/GenBank/DDBJ whole genome shotgun (WGS) entry which is preliminary data.</text>
</comment>
<dbReference type="EMBL" id="BLXT01008083">
    <property type="protein sequence ID" value="GFO45881.1"/>
    <property type="molecule type" value="Genomic_DNA"/>
</dbReference>
<organism evidence="2 3">
    <name type="scientific">Plakobranchus ocellatus</name>
    <dbReference type="NCBI Taxonomy" id="259542"/>
    <lineage>
        <taxon>Eukaryota</taxon>
        <taxon>Metazoa</taxon>
        <taxon>Spiralia</taxon>
        <taxon>Lophotrochozoa</taxon>
        <taxon>Mollusca</taxon>
        <taxon>Gastropoda</taxon>
        <taxon>Heterobranchia</taxon>
        <taxon>Euthyneura</taxon>
        <taxon>Panpulmonata</taxon>
        <taxon>Sacoglossa</taxon>
        <taxon>Placobranchoidea</taxon>
        <taxon>Plakobranchidae</taxon>
        <taxon>Plakobranchus</taxon>
    </lineage>
</organism>